<keyword evidence="1" id="KW-0805">Transcription regulation</keyword>
<dbReference type="RefSeq" id="WP_344465644.1">
    <property type="nucleotide sequence ID" value="NZ_BAAANT010000017.1"/>
</dbReference>
<evidence type="ECO:0000259" key="4">
    <source>
        <dbReference type="PROSITE" id="PS50995"/>
    </source>
</evidence>
<dbReference type="PANTHER" id="PTHR42756">
    <property type="entry name" value="TRANSCRIPTIONAL REGULATOR, MARR"/>
    <property type="match status" value="1"/>
</dbReference>
<accession>A0ABN2ZNS8</accession>
<sequence>MTTDPAEMLAGPRGAQLRLGLAIKRAEQAMMAAKTEALRELDLTVPQYAVLLQLTERSGMSGAQLARGAAVTPQTMAGVLANLEAKGLVEREQSEVHSKVLVTRLSEAGRTLVAAADARAVEIESALWTAFEGGERELFRSFLERAAAVLHGKHRPAPPVG</sequence>
<evidence type="ECO:0000313" key="5">
    <source>
        <dbReference type="EMBL" id="GAA2145149.1"/>
    </source>
</evidence>
<dbReference type="PROSITE" id="PS50995">
    <property type="entry name" value="HTH_MARR_2"/>
    <property type="match status" value="1"/>
</dbReference>
<dbReference type="Proteomes" id="UP001422759">
    <property type="component" value="Unassembled WGS sequence"/>
</dbReference>
<dbReference type="InterPro" id="IPR036388">
    <property type="entry name" value="WH-like_DNA-bd_sf"/>
</dbReference>
<reference evidence="5 6" key="1">
    <citation type="journal article" date="2019" name="Int. J. Syst. Evol. Microbiol.">
        <title>The Global Catalogue of Microorganisms (GCM) 10K type strain sequencing project: providing services to taxonomists for standard genome sequencing and annotation.</title>
        <authorList>
            <consortium name="The Broad Institute Genomics Platform"/>
            <consortium name="The Broad Institute Genome Sequencing Center for Infectious Disease"/>
            <person name="Wu L."/>
            <person name="Ma J."/>
        </authorList>
    </citation>
    <scope>NUCLEOTIDE SEQUENCE [LARGE SCALE GENOMIC DNA]</scope>
    <source>
        <strain evidence="5 6">JCM 14560</strain>
    </source>
</reference>
<name>A0ABN2ZNS8_9ACTN</name>
<evidence type="ECO:0000256" key="3">
    <source>
        <dbReference type="ARBA" id="ARBA00023163"/>
    </source>
</evidence>
<organism evidence="5 6">
    <name type="scientific">Kitasatospora kazusensis</name>
    <dbReference type="NCBI Taxonomy" id="407974"/>
    <lineage>
        <taxon>Bacteria</taxon>
        <taxon>Bacillati</taxon>
        <taxon>Actinomycetota</taxon>
        <taxon>Actinomycetes</taxon>
        <taxon>Kitasatosporales</taxon>
        <taxon>Streptomycetaceae</taxon>
        <taxon>Kitasatospora</taxon>
    </lineage>
</organism>
<gene>
    <name evidence="5" type="ORF">GCM10009760_33470</name>
</gene>
<keyword evidence="6" id="KW-1185">Reference proteome</keyword>
<protein>
    <recommendedName>
        <fullName evidence="4">HTH marR-type domain-containing protein</fullName>
    </recommendedName>
</protein>
<keyword evidence="3" id="KW-0804">Transcription</keyword>
<dbReference type="Gene3D" id="1.10.10.10">
    <property type="entry name" value="Winged helix-like DNA-binding domain superfamily/Winged helix DNA-binding domain"/>
    <property type="match status" value="1"/>
</dbReference>
<feature type="domain" description="HTH marR-type" evidence="4">
    <location>
        <begin position="16"/>
        <end position="148"/>
    </location>
</feature>
<dbReference type="PANTHER" id="PTHR42756:SF1">
    <property type="entry name" value="TRANSCRIPTIONAL REPRESSOR OF EMRAB OPERON"/>
    <property type="match status" value="1"/>
</dbReference>
<dbReference type="SMART" id="SM00347">
    <property type="entry name" value="HTH_MARR"/>
    <property type="match status" value="1"/>
</dbReference>
<keyword evidence="2" id="KW-0238">DNA-binding</keyword>
<evidence type="ECO:0000256" key="1">
    <source>
        <dbReference type="ARBA" id="ARBA00023015"/>
    </source>
</evidence>
<dbReference type="EMBL" id="BAAANT010000017">
    <property type="protein sequence ID" value="GAA2145149.1"/>
    <property type="molecule type" value="Genomic_DNA"/>
</dbReference>
<dbReference type="InterPro" id="IPR000835">
    <property type="entry name" value="HTH_MarR-typ"/>
</dbReference>
<evidence type="ECO:0000313" key="6">
    <source>
        <dbReference type="Proteomes" id="UP001422759"/>
    </source>
</evidence>
<evidence type="ECO:0000256" key="2">
    <source>
        <dbReference type="ARBA" id="ARBA00023125"/>
    </source>
</evidence>
<comment type="caution">
    <text evidence="5">The sequence shown here is derived from an EMBL/GenBank/DDBJ whole genome shotgun (WGS) entry which is preliminary data.</text>
</comment>
<dbReference type="InterPro" id="IPR036390">
    <property type="entry name" value="WH_DNA-bd_sf"/>
</dbReference>
<dbReference type="SUPFAM" id="SSF46785">
    <property type="entry name" value="Winged helix' DNA-binding domain"/>
    <property type="match status" value="1"/>
</dbReference>
<proteinExistence type="predicted"/>
<dbReference type="Pfam" id="PF12802">
    <property type="entry name" value="MarR_2"/>
    <property type="match status" value="1"/>
</dbReference>